<sequence>MFSERSERVSGGGRLVDGPGPGVGSYSVFFDPYVIVGALKSNGLGTAIDGIANSDGSPVVAIISRQLNRDETPTRAYESREYSTLG</sequence>
<proteinExistence type="predicted"/>
<dbReference type="AlphaFoldDB" id="A0A834N0Q3"/>
<evidence type="ECO:0000313" key="2">
    <source>
        <dbReference type="EMBL" id="KAF7390739.1"/>
    </source>
</evidence>
<evidence type="ECO:0000256" key="1">
    <source>
        <dbReference type="SAM" id="MobiDB-lite"/>
    </source>
</evidence>
<protein>
    <submittedName>
        <fullName evidence="2">Uncharacterized protein</fullName>
    </submittedName>
</protein>
<name>A0A834N0Q3_VESVU</name>
<dbReference type="EMBL" id="JACSEA010000010">
    <property type="protein sequence ID" value="KAF7390739.1"/>
    <property type="molecule type" value="Genomic_DNA"/>
</dbReference>
<organism evidence="2 3">
    <name type="scientific">Vespula vulgaris</name>
    <name type="common">Yellow jacket</name>
    <name type="synonym">Wasp</name>
    <dbReference type="NCBI Taxonomy" id="7454"/>
    <lineage>
        <taxon>Eukaryota</taxon>
        <taxon>Metazoa</taxon>
        <taxon>Ecdysozoa</taxon>
        <taxon>Arthropoda</taxon>
        <taxon>Hexapoda</taxon>
        <taxon>Insecta</taxon>
        <taxon>Pterygota</taxon>
        <taxon>Neoptera</taxon>
        <taxon>Endopterygota</taxon>
        <taxon>Hymenoptera</taxon>
        <taxon>Apocrita</taxon>
        <taxon>Aculeata</taxon>
        <taxon>Vespoidea</taxon>
        <taxon>Vespidae</taxon>
        <taxon>Vespinae</taxon>
        <taxon>Vespula</taxon>
    </lineage>
</organism>
<feature type="region of interest" description="Disordered" evidence="1">
    <location>
        <begin position="1"/>
        <end position="20"/>
    </location>
</feature>
<feature type="compositionally biased region" description="Gly residues" evidence="1">
    <location>
        <begin position="10"/>
        <end position="20"/>
    </location>
</feature>
<comment type="caution">
    <text evidence="2">The sequence shown here is derived from an EMBL/GenBank/DDBJ whole genome shotgun (WGS) entry which is preliminary data.</text>
</comment>
<keyword evidence="3" id="KW-1185">Reference proteome</keyword>
<evidence type="ECO:0000313" key="3">
    <source>
        <dbReference type="Proteomes" id="UP000614350"/>
    </source>
</evidence>
<gene>
    <name evidence="2" type="ORF">HZH66_009219</name>
</gene>
<reference evidence="2" key="1">
    <citation type="journal article" date="2020" name="G3 (Bethesda)">
        <title>High-Quality Assemblies for Three Invasive Social Wasps from the &lt;i&gt;Vespula&lt;/i&gt; Genus.</title>
        <authorList>
            <person name="Harrop T.W.R."/>
            <person name="Guhlin J."/>
            <person name="McLaughlin G.M."/>
            <person name="Permina E."/>
            <person name="Stockwell P."/>
            <person name="Gilligan J."/>
            <person name="Le Lec M.F."/>
            <person name="Gruber M.A.M."/>
            <person name="Quinn O."/>
            <person name="Lovegrove M."/>
            <person name="Duncan E.J."/>
            <person name="Remnant E.J."/>
            <person name="Van Eeckhoven J."/>
            <person name="Graham B."/>
            <person name="Knapp R.A."/>
            <person name="Langford K.W."/>
            <person name="Kronenberg Z."/>
            <person name="Press M.O."/>
            <person name="Eacker S.M."/>
            <person name="Wilson-Rankin E.E."/>
            <person name="Purcell J."/>
            <person name="Lester P.J."/>
            <person name="Dearden P.K."/>
        </authorList>
    </citation>
    <scope>NUCLEOTIDE SEQUENCE</scope>
    <source>
        <strain evidence="2">Marl-1</strain>
    </source>
</reference>
<dbReference type="Proteomes" id="UP000614350">
    <property type="component" value="Unassembled WGS sequence"/>
</dbReference>
<accession>A0A834N0Q3</accession>